<sequence length="143" mass="15319">MLVTNHVLSGAVVAALCPGPVSAFTAGVVSHFLLDTVPHWGDVEFDEMVPIGVRDGLVGLAAMTLVHGATPPGRRLRVLAGMSGAAFPDLDKPALLFFGRSPFPRAWDDFHVSIQRESRDRMTQEFLVGGAFLAAALVAVRRR</sequence>
<reference evidence="3 4" key="1">
    <citation type="submission" date="2023-07" db="EMBL/GenBank/DDBJ databases">
        <title>Sequencing the genomes of 1000 actinobacteria strains.</title>
        <authorList>
            <person name="Klenk H.-P."/>
        </authorList>
    </citation>
    <scope>NUCLEOTIDE SEQUENCE [LARGE SCALE GENOMIC DNA]</scope>
    <source>
        <strain evidence="3 4">DSM 19426</strain>
    </source>
</reference>
<evidence type="ECO:0000256" key="2">
    <source>
        <dbReference type="SAM" id="SignalP"/>
    </source>
</evidence>
<evidence type="ECO:0000256" key="1">
    <source>
        <dbReference type="SAM" id="Phobius"/>
    </source>
</evidence>
<evidence type="ECO:0000313" key="3">
    <source>
        <dbReference type="EMBL" id="MDR7360675.1"/>
    </source>
</evidence>
<name>A0ABU2BPX9_9ACTN</name>
<evidence type="ECO:0000313" key="4">
    <source>
        <dbReference type="Proteomes" id="UP001183648"/>
    </source>
</evidence>
<protein>
    <recommendedName>
        <fullName evidence="5">Metal-dependent hydrolase</fullName>
    </recommendedName>
</protein>
<keyword evidence="1" id="KW-0812">Transmembrane</keyword>
<dbReference type="RefSeq" id="WP_310297491.1">
    <property type="nucleotide sequence ID" value="NZ_BAAAPS010000011.1"/>
</dbReference>
<keyword evidence="1" id="KW-1133">Transmembrane helix</keyword>
<proteinExistence type="predicted"/>
<keyword evidence="1" id="KW-0472">Membrane</keyword>
<gene>
    <name evidence="3" type="ORF">J2S63_000228</name>
</gene>
<organism evidence="3 4">
    <name type="scientific">Nocardioides marmoribigeumensis</name>
    <dbReference type="NCBI Taxonomy" id="433649"/>
    <lineage>
        <taxon>Bacteria</taxon>
        <taxon>Bacillati</taxon>
        <taxon>Actinomycetota</taxon>
        <taxon>Actinomycetes</taxon>
        <taxon>Propionibacteriales</taxon>
        <taxon>Nocardioidaceae</taxon>
        <taxon>Nocardioides</taxon>
    </lineage>
</organism>
<keyword evidence="2" id="KW-0732">Signal</keyword>
<keyword evidence="4" id="KW-1185">Reference proteome</keyword>
<comment type="caution">
    <text evidence="3">The sequence shown here is derived from an EMBL/GenBank/DDBJ whole genome shotgun (WGS) entry which is preliminary data.</text>
</comment>
<dbReference type="EMBL" id="JAVDYG010000001">
    <property type="protein sequence ID" value="MDR7360675.1"/>
    <property type="molecule type" value="Genomic_DNA"/>
</dbReference>
<feature type="transmembrane region" description="Helical" evidence="1">
    <location>
        <begin position="122"/>
        <end position="140"/>
    </location>
</feature>
<accession>A0ABU2BPX9</accession>
<dbReference type="Proteomes" id="UP001183648">
    <property type="component" value="Unassembled WGS sequence"/>
</dbReference>
<feature type="chain" id="PRO_5046471401" description="Metal-dependent hydrolase" evidence="2">
    <location>
        <begin position="24"/>
        <end position="143"/>
    </location>
</feature>
<evidence type="ECO:0008006" key="5">
    <source>
        <dbReference type="Google" id="ProtNLM"/>
    </source>
</evidence>
<feature type="signal peptide" evidence="2">
    <location>
        <begin position="1"/>
        <end position="23"/>
    </location>
</feature>